<evidence type="ECO:0000256" key="1">
    <source>
        <dbReference type="ARBA" id="ARBA00022737"/>
    </source>
</evidence>
<evidence type="ECO:0000256" key="2">
    <source>
        <dbReference type="ARBA" id="ARBA00022803"/>
    </source>
</evidence>
<dbReference type="Pfam" id="PF13414">
    <property type="entry name" value="TPR_11"/>
    <property type="match status" value="1"/>
</dbReference>
<evidence type="ECO:0008006" key="8">
    <source>
        <dbReference type="Google" id="ProtNLM"/>
    </source>
</evidence>
<evidence type="ECO:0000256" key="3">
    <source>
        <dbReference type="PROSITE-ProRule" id="PRU00339"/>
    </source>
</evidence>
<dbReference type="Gene3D" id="1.25.40.10">
    <property type="entry name" value="Tetratricopeptide repeat domain"/>
    <property type="match status" value="2"/>
</dbReference>
<feature type="repeat" description="TPR" evidence="3">
    <location>
        <begin position="604"/>
        <end position="637"/>
    </location>
</feature>
<evidence type="ECO:0000313" key="7">
    <source>
        <dbReference type="Proteomes" id="UP000321223"/>
    </source>
</evidence>
<dbReference type="RefSeq" id="WP_186814273.1">
    <property type="nucleotide sequence ID" value="NZ_BHVU01000007.1"/>
</dbReference>
<dbReference type="SMART" id="SM00028">
    <property type="entry name" value="TPR"/>
    <property type="match status" value="3"/>
</dbReference>
<evidence type="ECO:0000256" key="4">
    <source>
        <dbReference type="SAM" id="MobiDB-lite"/>
    </source>
</evidence>
<keyword evidence="5" id="KW-0812">Transmembrane</keyword>
<feature type="transmembrane region" description="Helical" evidence="5">
    <location>
        <begin position="396"/>
        <end position="417"/>
    </location>
</feature>
<keyword evidence="5" id="KW-0472">Membrane</keyword>
<keyword evidence="2 3" id="KW-0802">TPR repeat</keyword>
<reference evidence="6 7" key="1">
    <citation type="journal article" date="2019" name="Appl. Environ. Microbiol.">
        <title>Co-occurrence of broad and narrow host-range viruses infecting the toxic bloom-forming cyanobacterium Microcystis aeruginosa.</title>
        <authorList>
            <person name="Morimoto D."/>
            <person name="Tominaga K."/>
            <person name="Nishimura Y."/>
            <person name="Yoshida N."/>
            <person name="Kimura S."/>
            <person name="Sako Y."/>
            <person name="Yoshida T."/>
        </authorList>
    </citation>
    <scope>NUCLEOTIDE SEQUENCE [LARGE SCALE GENOMIC DNA]</scope>
    <source>
        <strain evidence="6 7">11-30S32</strain>
    </source>
</reference>
<evidence type="ECO:0000256" key="5">
    <source>
        <dbReference type="SAM" id="Phobius"/>
    </source>
</evidence>
<dbReference type="InterPro" id="IPR050498">
    <property type="entry name" value="Ycf3"/>
</dbReference>
<keyword evidence="5" id="KW-1133">Transmembrane helix</keyword>
<proteinExistence type="predicted"/>
<dbReference type="PROSITE" id="PS50005">
    <property type="entry name" value="TPR"/>
    <property type="match status" value="1"/>
</dbReference>
<keyword evidence="1" id="KW-0677">Repeat</keyword>
<dbReference type="Proteomes" id="UP000321223">
    <property type="component" value="Unassembled WGS sequence"/>
</dbReference>
<dbReference type="SUPFAM" id="SSF48452">
    <property type="entry name" value="TPR-like"/>
    <property type="match status" value="1"/>
</dbReference>
<dbReference type="PROSITE" id="PS50293">
    <property type="entry name" value="TPR_REGION"/>
    <property type="match status" value="1"/>
</dbReference>
<dbReference type="PANTHER" id="PTHR44858:SF1">
    <property type="entry name" value="UDP-N-ACETYLGLUCOSAMINE--PEPTIDE N-ACETYLGLUCOSAMINYLTRANSFERASE SPINDLY-RELATED"/>
    <property type="match status" value="1"/>
</dbReference>
<protein>
    <recommendedName>
        <fullName evidence="8">Tetratricopeptide repeat protein</fullName>
    </recommendedName>
</protein>
<dbReference type="PANTHER" id="PTHR44858">
    <property type="entry name" value="TETRATRICOPEPTIDE REPEAT PROTEIN 6"/>
    <property type="match status" value="1"/>
</dbReference>
<feature type="region of interest" description="Disordered" evidence="4">
    <location>
        <begin position="164"/>
        <end position="213"/>
    </location>
</feature>
<accession>A0A510PCV4</accession>
<dbReference type="EMBL" id="BHVU01000007">
    <property type="protein sequence ID" value="GCA91592.1"/>
    <property type="molecule type" value="Genomic_DNA"/>
</dbReference>
<feature type="transmembrane region" description="Helical" evidence="5">
    <location>
        <begin position="902"/>
        <end position="922"/>
    </location>
</feature>
<organism evidence="6 7">
    <name type="scientific">Microcystis aeruginosa 11-30S32</name>
    <dbReference type="NCBI Taxonomy" id="2358142"/>
    <lineage>
        <taxon>Bacteria</taxon>
        <taxon>Bacillati</taxon>
        <taxon>Cyanobacteriota</taxon>
        <taxon>Cyanophyceae</taxon>
        <taxon>Oscillatoriophycideae</taxon>
        <taxon>Chroococcales</taxon>
        <taxon>Microcystaceae</taxon>
        <taxon>Microcystis</taxon>
    </lineage>
</organism>
<dbReference type="InterPro" id="IPR011990">
    <property type="entry name" value="TPR-like_helical_dom_sf"/>
</dbReference>
<dbReference type="AlphaFoldDB" id="A0A510PCV4"/>
<feature type="transmembrane region" description="Helical" evidence="5">
    <location>
        <begin position="319"/>
        <end position="343"/>
    </location>
</feature>
<dbReference type="InterPro" id="IPR019734">
    <property type="entry name" value="TPR_rpt"/>
</dbReference>
<feature type="transmembrane region" description="Helical" evidence="5">
    <location>
        <begin position="363"/>
        <end position="384"/>
    </location>
</feature>
<gene>
    <name evidence="6" type="ORF">MAE30S32_02440</name>
</gene>
<comment type="caution">
    <text evidence="6">The sequence shown here is derived from an EMBL/GenBank/DDBJ whole genome shotgun (WGS) entry which is preliminary data.</text>
</comment>
<name>A0A510PCV4_MICAE</name>
<sequence>MKKRWQKFIILILAAFLIAITYLPSYSIGQDALCSKKGQDDVCLDGQFLFHLKPEKLIPQISSHEHGIDEEKRARIVQQRIENIANDFSIEVDSIQVKPWNQKTLVIVSDDDVILTLTDADAEGAGSNKENLAKLYLEKIKKSVREYRKKIFYRTQAISKCSEIKPEEIPPNSGKAGTKPEKIPPNSGKAGTKPEEIPPNSGKAGSKPEEIPPNSGKVCLEDQFLFIVYNQDRASSISQNIKEIASNYSILTNSIIVTDFNGENPKIVSNGQIILTITNEDARLAGVEAKNKKKLAEVYLSRIKSAIQEYRRNSNFRSVFFQGVMIVVTLILFLIFLKPFLIFLKAVKSKNLIENWKLKSDNLIFLLILLIFLILLKQLSVKFLEVTFLDIAGEGAVVVLLKIIGFLLLVVLLYSLFNWLSGKGAGGVAVVPFEDRTTSKSNGENSNKGDELGKAITDLFVADLDQINQLCLSAKPQKNTSSCVYSPLRIDAQENWSASDVDFFTIKSFGLGFIQLDLSVGKLLIFFKKIWPFGGVETVINGSIQHWNTKKSLIVQLKSPLKFKLVQVNFDYNDSDLMLNKVKELAYQVAYEIAPNQFLAETWQEFVYKLGNIYFELGKYEKALSLYEESSQYDPNLWQPYHNAGVIYLYRDQQDLIDYKKAIDKFQKALEKFPESSVSNSGLGLAYFFKATLSNYHDEFWLFWFLCENEVYTDSFSCKIALKVLPDKQFHDYISKNYHTKSRRDEFLREAEKWINKAIKFDSTNASYYWNLGLIKFSQGDSELAYRAWNNAKKRIPNDNTIKNKLSIHIYDCVINTSSGEQIDSLNRLLTSRDVSEQKSFLKFIVKDLRMLKKITNKPDFDSLIRTLQEAIEKPMVQRNLFQQAWAWLSEKFQSFPPLCRILLTLESLTILILLIIIIYCFSK</sequence>
<evidence type="ECO:0000313" key="6">
    <source>
        <dbReference type="EMBL" id="GCA91592.1"/>
    </source>
</evidence>